<protein>
    <submittedName>
        <fullName evidence="2">Uncharacterized protein</fullName>
    </submittedName>
</protein>
<evidence type="ECO:0000313" key="2">
    <source>
        <dbReference type="EMBL" id="GBB88890.1"/>
    </source>
</evidence>
<dbReference type="EMBL" id="BEXD01000613">
    <property type="protein sequence ID" value="GBB88890.1"/>
    <property type="molecule type" value="Genomic_DNA"/>
</dbReference>
<dbReference type="Proteomes" id="UP000247702">
    <property type="component" value="Unassembled WGS sequence"/>
</dbReference>
<gene>
    <name evidence="2" type="ORF">RclHR1_01550024</name>
</gene>
<feature type="compositionally biased region" description="Basic and acidic residues" evidence="1">
    <location>
        <begin position="80"/>
        <end position="91"/>
    </location>
</feature>
<name>A0A2Z6QFH5_9GLOM</name>
<feature type="region of interest" description="Disordered" evidence="1">
    <location>
        <begin position="105"/>
        <end position="166"/>
    </location>
</feature>
<evidence type="ECO:0000313" key="3">
    <source>
        <dbReference type="Proteomes" id="UP000247702"/>
    </source>
</evidence>
<feature type="compositionally biased region" description="Polar residues" evidence="1">
    <location>
        <begin position="121"/>
        <end position="147"/>
    </location>
</feature>
<comment type="caution">
    <text evidence="2">The sequence shown here is derived from an EMBL/GenBank/DDBJ whole genome shotgun (WGS) entry which is preliminary data.</text>
</comment>
<feature type="compositionally biased region" description="Polar residues" evidence="1">
    <location>
        <begin position="64"/>
        <end position="78"/>
    </location>
</feature>
<feature type="region of interest" description="Disordered" evidence="1">
    <location>
        <begin position="1"/>
        <end position="23"/>
    </location>
</feature>
<proteinExistence type="predicted"/>
<organism evidence="2 3">
    <name type="scientific">Rhizophagus clarus</name>
    <dbReference type="NCBI Taxonomy" id="94130"/>
    <lineage>
        <taxon>Eukaryota</taxon>
        <taxon>Fungi</taxon>
        <taxon>Fungi incertae sedis</taxon>
        <taxon>Mucoromycota</taxon>
        <taxon>Glomeromycotina</taxon>
        <taxon>Glomeromycetes</taxon>
        <taxon>Glomerales</taxon>
        <taxon>Glomeraceae</taxon>
        <taxon>Rhizophagus</taxon>
    </lineage>
</organism>
<dbReference type="AlphaFoldDB" id="A0A2Z6QFH5"/>
<sequence length="472" mass="52533">MATYKQKLPRVQHIEHDSEESEHEWVVYNAPNKPIEPRLVNNVSDDEDWHVLSDTSLVEESIPTFESNSEFASGGSSDYDSEHNFAQDETSRSIESFIRKMPSHDGTGNFFNAQPFDGANNGDSNSALYRRTSSSSDQDNESVISHETSQDIRHANSPTPMERDSQKSWITKFRNVFRGEEDQSSQQIFHKFAESASTAANFELGDLGNTNPIKVLANVENENANSTTYTTVTTQYIDTLPNQSSQTNHLGKLPTENHASIITRFSSRLIIPKDPMAINFPPTISKDMLNEMITENVNSVDHQKQQTQSTSRSDKNSLLSTVWTTFRRLTNNIIISDDTDSVPNDFANLAFTSSSHNNHNTGLASIITGENHYDTCYLPFGNHLTLSELCPPLHSYKSHGHYSSSYTTSTSSYNNRRRNSITTSSNTARIFLTPVSSSTSIKSFTSRAGSDCGLESGRGIGRSTILETPLVV</sequence>
<reference evidence="2 3" key="1">
    <citation type="submission" date="2017-11" db="EMBL/GenBank/DDBJ databases">
        <title>The genome of Rhizophagus clarus HR1 reveals common genetic basis of auxotrophy among arbuscular mycorrhizal fungi.</title>
        <authorList>
            <person name="Kobayashi Y."/>
        </authorList>
    </citation>
    <scope>NUCLEOTIDE SEQUENCE [LARGE SCALE GENOMIC DNA]</scope>
    <source>
        <strain evidence="2 3">HR1</strain>
    </source>
</reference>
<evidence type="ECO:0000256" key="1">
    <source>
        <dbReference type="SAM" id="MobiDB-lite"/>
    </source>
</evidence>
<keyword evidence="3" id="KW-1185">Reference proteome</keyword>
<accession>A0A2Z6QFH5</accession>
<feature type="region of interest" description="Disordered" evidence="1">
    <location>
        <begin position="64"/>
        <end position="91"/>
    </location>
</feature>